<dbReference type="PANTHER" id="PTHR34138:SF1">
    <property type="entry name" value="CELL SHAPE-DETERMINING PROTEIN MREC"/>
    <property type="match status" value="1"/>
</dbReference>
<dbReference type="Pfam" id="PF04085">
    <property type="entry name" value="MreC"/>
    <property type="match status" value="1"/>
</dbReference>
<evidence type="ECO:0000256" key="3">
    <source>
        <dbReference type="ARBA" id="ARBA00022960"/>
    </source>
</evidence>
<comment type="similarity">
    <text evidence="1">Belongs to the MreC family.</text>
</comment>
<dbReference type="EMBL" id="JAATEP010000002">
    <property type="protein sequence ID" value="NJP88516.1"/>
    <property type="molecule type" value="Genomic_DNA"/>
</dbReference>
<dbReference type="InterPro" id="IPR055342">
    <property type="entry name" value="MreC_beta-barrel_core"/>
</dbReference>
<feature type="region of interest" description="Disordered" evidence="5">
    <location>
        <begin position="218"/>
        <end position="254"/>
    </location>
</feature>
<reference evidence="7 8" key="1">
    <citation type="submission" date="2020-03" db="EMBL/GenBank/DDBJ databases">
        <title>WGS of actinomycetes isolated from Thailand.</title>
        <authorList>
            <person name="Thawai C."/>
        </authorList>
    </citation>
    <scope>NUCLEOTIDE SEQUENCE [LARGE SCALE GENOMIC DNA]</scope>
    <source>
        <strain evidence="7 8">FMUSA5-5</strain>
    </source>
</reference>
<dbReference type="InterPro" id="IPR007221">
    <property type="entry name" value="MreC"/>
</dbReference>
<dbReference type="Gene3D" id="2.40.10.340">
    <property type="entry name" value="Rod shape-determining protein MreC, domain 1"/>
    <property type="match status" value="1"/>
</dbReference>
<protein>
    <recommendedName>
        <fullName evidence="2">Cell shape-determining protein MreC</fullName>
    </recommendedName>
    <alternativeName>
        <fullName evidence="4">Cell shape protein MreC</fullName>
    </alternativeName>
</protein>
<comment type="caution">
    <text evidence="7">The sequence shown here is derived from an EMBL/GenBank/DDBJ whole genome shotgun (WGS) entry which is preliminary data.</text>
</comment>
<dbReference type="RefSeq" id="WP_168006675.1">
    <property type="nucleotide sequence ID" value="NZ_JAATEP010000002.1"/>
</dbReference>
<dbReference type="Proteomes" id="UP000696294">
    <property type="component" value="Unassembled WGS sequence"/>
</dbReference>
<dbReference type="InterPro" id="IPR042175">
    <property type="entry name" value="Cell/Rod_MreC_2"/>
</dbReference>
<evidence type="ECO:0000256" key="5">
    <source>
        <dbReference type="SAM" id="MobiDB-lite"/>
    </source>
</evidence>
<evidence type="ECO:0000256" key="4">
    <source>
        <dbReference type="ARBA" id="ARBA00032089"/>
    </source>
</evidence>
<evidence type="ECO:0000256" key="1">
    <source>
        <dbReference type="ARBA" id="ARBA00009369"/>
    </source>
</evidence>
<accession>A0ABX1AY68</accession>
<name>A0ABX1AY68_9ACTN</name>
<sequence length="334" mass="34268">MTVRTLRDLPRVERTLRALPRVERRPRLRPFGGSGRVRGVSGSGRVAGGSAAGRRGRVVVVLSLSAVVLATADLRGHASVLRAAGAAVAGPAEQVLAAVTAPARALSGDDQVRVQELERNNARLAAELWAERAARAREAGRDRLQAAHPRMTLVTAGVVAVRGDVVTIGAGTRDGVRPDLAVVTADGLVGRVVEAGPDVATVLLLTAPHASVGVRVAGPNPIGTATGRGGDRSGQAGTATGRSGDRSGQIGTVTGRRGDRLLSLRLLDADAPLRPGQRVVTLGSSGGSPYPPGIPVGTVERVDPVRDQLTRTALVRPAVAFSTLDVLGVITDAD</sequence>
<feature type="domain" description="Rod shape-determining protein MreC beta-barrel core" evidence="6">
    <location>
        <begin position="165"/>
        <end position="330"/>
    </location>
</feature>
<keyword evidence="8" id="KW-1185">Reference proteome</keyword>
<dbReference type="Gene3D" id="2.40.10.350">
    <property type="entry name" value="Rod shape-determining protein MreC, domain 2"/>
    <property type="match status" value="1"/>
</dbReference>
<organism evidence="7 8">
    <name type="scientific">Nonomuraea composti</name>
    <dbReference type="NCBI Taxonomy" id="2720023"/>
    <lineage>
        <taxon>Bacteria</taxon>
        <taxon>Bacillati</taxon>
        <taxon>Actinomycetota</taxon>
        <taxon>Actinomycetes</taxon>
        <taxon>Streptosporangiales</taxon>
        <taxon>Streptosporangiaceae</taxon>
        <taxon>Nonomuraea</taxon>
    </lineage>
</organism>
<evidence type="ECO:0000313" key="8">
    <source>
        <dbReference type="Proteomes" id="UP000696294"/>
    </source>
</evidence>
<dbReference type="PANTHER" id="PTHR34138">
    <property type="entry name" value="CELL SHAPE-DETERMINING PROTEIN MREC"/>
    <property type="match status" value="1"/>
</dbReference>
<evidence type="ECO:0000259" key="6">
    <source>
        <dbReference type="Pfam" id="PF04085"/>
    </source>
</evidence>
<evidence type="ECO:0000256" key="2">
    <source>
        <dbReference type="ARBA" id="ARBA00013855"/>
    </source>
</evidence>
<keyword evidence="3" id="KW-0133">Cell shape</keyword>
<proteinExistence type="inferred from homology"/>
<dbReference type="InterPro" id="IPR042177">
    <property type="entry name" value="Cell/Rod_1"/>
</dbReference>
<evidence type="ECO:0000313" key="7">
    <source>
        <dbReference type="EMBL" id="NJP88516.1"/>
    </source>
</evidence>
<gene>
    <name evidence="7" type="ORF">HCN51_03425</name>
</gene>